<dbReference type="Proteomes" id="UP001157961">
    <property type="component" value="Unassembled WGS sequence"/>
</dbReference>
<feature type="transmembrane region" description="Helical" evidence="6">
    <location>
        <begin position="240"/>
        <end position="261"/>
    </location>
</feature>
<dbReference type="SUPFAM" id="SSF109755">
    <property type="entry name" value="PhoU-like"/>
    <property type="match status" value="1"/>
</dbReference>
<evidence type="ECO:0000256" key="3">
    <source>
        <dbReference type="ARBA" id="ARBA00022692"/>
    </source>
</evidence>
<evidence type="ECO:0000256" key="1">
    <source>
        <dbReference type="ARBA" id="ARBA00004651"/>
    </source>
</evidence>
<evidence type="ECO:0000256" key="4">
    <source>
        <dbReference type="ARBA" id="ARBA00022989"/>
    </source>
</evidence>
<reference evidence="7 8" key="1">
    <citation type="submission" date="2017-05" db="EMBL/GenBank/DDBJ databases">
        <authorList>
            <person name="Varghese N."/>
            <person name="Submissions S."/>
        </authorList>
    </citation>
    <scope>NUCLEOTIDE SEQUENCE [LARGE SCALE GENOMIC DNA]</scope>
    <source>
        <strain evidence="7 8">DSM 29734</strain>
    </source>
</reference>
<dbReference type="PANTHER" id="PTHR10010:SF46">
    <property type="entry name" value="SODIUM-DEPENDENT PHOSPHATE TRANSPORT PROTEIN 2B"/>
    <property type="match status" value="1"/>
</dbReference>
<comment type="subcellular location">
    <subcellularLocation>
        <location evidence="1">Cell membrane</location>
        <topology evidence="1">Multi-pass membrane protein</topology>
    </subcellularLocation>
</comment>
<keyword evidence="3 6" id="KW-0812">Transmembrane</keyword>
<protein>
    <submittedName>
        <fullName evidence="7">Phosphate:Na+ symporter</fullName>
    </submittedName>
</protein>
<feature type="transmembrane region" description="Helical" evidence="6">
    <location>
        <begin position="47"/>
        <end position="70"/>
    </location>
</feature>
<evidence type="ECO:0000256" key="6">
    <source>
        <dbReference type="SAM" id="Phobius"/>
    </source>
</evidence>
<dbReference type="EMBL" id="FXTY01000003">
    <property type="protein sequence ID" value="SMP19208.1"/>
    <property type="molecule type" value="Genomic_DNA"/>
</dbReference>
<sequence>MLLFLINIAGAAALLIWAVRLVRTGMERAFSVQLRLWLRRSSKNRGLAAGAGLVVSMLLQSSTAVAMLVSNFAANGAVAVPVGLAIILGADVGSALVAQVLLVRQTWLIPLLLVLGTALFLRGQQRRVRQTGRILIGLALIFVSLDMLRAATAPVMESEAALRMLSYLGADLFAAFVIGAIFAWMVHSSVAAVLLFVTLVAQGALPTEAAMAMVLGANLGGAMIAYVLTLAAEPEARRIVVANLVLRGGGAAAVVLGLRFVEVDLTWLGETAATQTINLHLVFNAVLCALALPFVEVIARLAGRFVVTPVADETAVVSALDPSALDTPSRALANASREMMRMGERVETMLIAGQRLFDTWSDVSAEAIRTNDAAVRKTHQEIKLYLAELNRHELDEETVTGAMELSLLAANLEAASDVLARNLVELARRMDLEGLNFSAEGRQEICDFHDRVLANVQLALSVMMAGQPDDARELVAQKEKVRGVEQKLQRKHLRRLHEGLSESIETSNIHQETLRVLKQVNTSFAMVGYPILAETGDLLSSRLSPAEN</sequence>
<evidence type="ECO:0000256" key="2">
    <source>
        <dbReference type="ARBA" id="ARBA00022475"/>
    </source>
</evidence>
<feature type="transmembrane region" description="Helical" evidence="6">
    <location>
        <begin position="281"/>
        <end position="299"/>
    </location>
</feature>
<organism evidence="7 8">
    <name type="scientific">Shimia sagamensis</name>
    <dbReference type="NCBI Taxonomy" id="1566352"/>
    <lineage>
        <taxon>Bacteria</taxon>
        <taxon>Pseudomonadati</taxon>
        <taxon>Pseudomonadota</taxon>
        <taxon>Alphaproteobacteria</taxon>
        <taxon>Rhodobacterales</taxon>
        <taxon>Roseobacteraceae</taxon>
    </lineage>
</organism>
<feature type="transmembrane region" description="Helical" evidence="6">
    <location>
        <begin position="134"/>
        <end position="151"/>
    </location>
</feature>
<feature type="transmembrane region" description="Helical" evidence="6">
    <location>
        <begin position="105"/>
        <end position="122"/>
    </location>
</feature>
<keyword evidence="2" id="KW-1003">Cell membrane</keyword>
<evidence type="ECO:0000313" key="7">
    <source>
        <dbReference type="EMBL" id="SMP19208.1"/>
    </source>
</evidence>
<keyword evidence="4 6" id="KW-1133">Transmembrane helix</keyword>
<evidence type="ECO:0000256" key="5">
    <source>
        <dbReference type="ARBA" id="ARBA00023136"/>
    </source>
</evidence>
<keyword evidence="5 6" id="KW-0472">Membrane</keyword>
<feature type="transmembrane region" description="Helical" evidence="6">
    <location>
        <begin position="6"/>
        <end position="26"/>
    </location>
</feature>
<feature type="transmembrane region" description="Helical" evidence="6">
    <location>
        <begin position="209"/>
        <end position="228"/>
    </location>
</feature>
<accession>A0ABY1NX74</accession>
<evidence type="ECO:0000313" key="8">
    <source>
        <dbReference type="Proteomes" id="UP001157961"/>
    </source>
</evidence>
<dbReference type="NCBIfam" id="NF037997">
    <property type="entry name" value="Na_Pi_symport"/>
    <property type="match status" value="1"/>
</dbReference>
<dbReference type="RefSeq" id="WP_283425821.1">
    <property type="nucleotide sequence ID" value="NZ_FXTY01000003.1"/>
</dbReference>
<dbReference type="Pfam" id="PF02690">
    <property type="entry name" value="Na_Pi_cotrans"/>
    <property type="match status" value="2"/>
</dbReference>
<feature type="transmembrane region" description="Helical" evidence="6">
    <location>
        <begin position="76"/>
        <end position="98"/>
    </location>
</feature>
<gene>
    <name evidence="7" type="ORF">SAMN06265373_103389</name>
</gene>
<dbReference type="PANTHER" id="PTHR10010">
    <property type="entry name" value="SOLUTE CARRIER FAMILY 34 SODIUM PHOSPHATE , MEMBER 2-RELATED"/>
    <property type="match status" value="1"/>
</dbReference>
<comment type="caution">
    <text evidence="7">The sequence shown here is derived from an EMBL/GenBank/DDBJ whole genome shotgun (WGS) entry which is preliminary data.</text>
</comment>
<dbReference type="InterPro" id="IPR003841">
    <property type="entry name" value="Na/Pi_transpt"/>
</dbReference>
<dbReference type="Gene3D" id="1.20.58.220">
    <property type="entry name" value="Phosphate transport system protein phou homolog 2, domain 2"/>
    <property type="match status" value="1"/>
</dbReference>
<name>A0ABY1NX74_9RHOB</name>
<dbReference type="InterPro" id="IPR038078">
    <property type="entry name" value="PhoU-like_sf"/>
</dbReference>
<proteinExistence type="predicted"/>
<keyword evidence="8" id="KW-1185">Reference proteome</keyword>